<feature type="transmembrane region" description="Helical" evidence="7">
    <location>
        <begin position="224"/>
        <end position="246"/>
    </location>
</feature>
<accession>A0A7Y9F0Y5</accession>
<dbReference type="RefSeq" id="WP_179615340.1">
    <property type="nucleotide sequence ID" value="NZ_CP059163.1"/>
</dbReference>
<dbReference type="AlphaFoldDB" id="A0A7Y9F0Y5"/>
<dbReference type="Proteomes" id="UP000516957">
    <property type="component" value="Unassembled WGS sequence"/>
</dbReference>
<reference evidence="9 10" key="1">
    <citation type="submission" date="2020-07" db="EMBL/GenBank/DDBJ databases">
        <title>Sequencing the genomes of 1000 actinobacteria strains.</title>
        <authorList>
            <person name="Klenk H.-P."/>
        </authorList>
    </citation>
    <scope>NUCLEOTIDE SEQUENCE [LARGE SCALE GENOMIC DNA]</scope>
    <source>
        <strain evidence="9 10">DSM 18965</strain>
    </source>
</reference>
<feature type="transmembrane region" description="Helical" evidence="7">
    <location>
        <begin position="191"/>
        <end position="212"/>
    </location>
</feature>
<name>A0A7Y9F0Y5_9ACTN</name>
<dbReference type="SUPFAM" id="SSF103481">
    <property type="entry name" value="Multidrug resistance efflux transporter EmrE"/>
    <property type="match status" value="2"/>
</dbReference>
<feature type="transmembrane region" description="Helical" evidence="7">
    <location>
        <begin position="42"/>
        <end position="61"/>
    </location>
</feature>
<feature type="transmembrane region" description="Helical" evidence="7">
    <location>
        <begin position="137"/>
        <end position="155"/>
    </location>
</feature>
<dbReference type="Pfam" id="PF00892">
    <property type="entry name" value="EamA"/>
    <property type="match status" value="2"/>
</dbReference>
<dbReference type="InterPro" id="IPR051258">
    <property type="entry name" value="Diverse_Substrate_Transporter"/>
</dbReference>
<proteinExistence type="inferred from homology"/>
<evidence type="ECO:0000259" key="8">
    <source>
        <dbReference type="Pfam" id="PF00892"/>
    </source>
</evidence>
<dbReference type="InterPro" id="IPR000620">
    <property type="entry name" value="EamA_dom"/>
</dbReference>
<protein>
    <submittedName>
        <fullName evidence="9">Drug/metabolite transporter (DMT)-like permease</fullName>
    </submittedName>
</protein>
<dbReference type="InterPro" id="IPR037185">
    <property type="entry name" value="EmrE-like"/>
</dbReference>
<organism evidence="9 10">
    <name type="scientific">Nocardioides marinisabuli</name>
    <dbReference type="NCBI Taxonomy" id="419476"/>
    <lineage>
        <taxon>Bacteria</taxon>
        <taxon>Bacillati</taxon>
        <taxon>Actinomycetota</taxon>
        <taxon>Actinomycetes</taxon>
        <taxon>Propionibacteriales</taxon>
        <taxon>Nocardioidaceae</taxon>
        <taxon>Nocardioides</taxon>
    </lineage>
</organism>
<evidence type="ECO:0000256" key="5">
    <source>
        <dbReference type="ARBA" id="ARBA00022989"/>
    </source>
</evidence>
<evidence type="ECO:0000256" key="2">
    <source>
        <dbReference type="ARBA" id="ARBA00007362"/>
    </source>
</evidence>
<feature type="domain" description="EamA" evidence="8">
    <location>
        <begin position="162"/>
        <end position="292"/>
    </location>
</feature>
<sequence length="309" mass="31712">MTLLTPERTLERRGVALASLSVLVYALIPVGIALAVSDGVPLPAIYAGRTVLALGVVVLLARRLRRPGSRRWTPRPGDRRRLALVGGSAYCAQMVLYFASLTRLDVSVAGVLAYAYPALVALGAVGVGLERLGARQLVSLALSMLGITLVVGTGAPSSMDPLGVLMALGSAVAYAVYILSTSGPSSRVGPLASSAWVLTGATVISVALLAVWPPGPFPLLAGTGWLLLHGLVLLPVAVTCFLVALSSLGAVRLSIFDTLQPAITALAGVVVLGERLGWWQVAGAALVLVAAVRAVSGARPALTDRPVHA</sequence>
<feature type="transmembrane region" description="Helical" evidence="7">
    <location>
        <begin position="15"/>
        <end position="36"/>
    </location>
</feature>
<keyword evidence="5 7" id="KW-1133">Transmembrane helix</keyword>
<evidence type="ECO:0000256" key="3">
    <source>
        <dbReference type="ARBA" id="ARBA00022475"/>
    </source>
</evidence>
<evidence type="ECO:0000256" key="7">
    <source>
        <dbReference type="SAM" id="Phobius"/>
    </source>
</evidence>
<comment type="caution">
    <text evidence="9">The sequence shown here is derived from an EMBL/GenBank/DDBJ whole genome shotgun (WGS) entry which is preliminary data.</text>
</comment>
<dbReference type="PANTHER" id="PTHR42920">
    <property type="entry name" value="OS03G0707200 PROTEIN-RELATED"/>
    <property type="match status" value="1"/>
</dbReference>
<feature type="transmembrane region" description="Helical" evidence="7">
    <location>
        <begin position="161"/>
        <end position="179"/>
    </location>
</feature>
<gene>
    <name evidence="9" type="ORF">BKA08_001837</name>
</gene>
<dbReference type="PANTHER" id="PTHR42920:SF11">
    <property type="entry name" value="INNER MEMBRANE PROTEIN YTFF"/>
    <property type="match status" value="1"/>
</dbReference>
<evidence type="ECO:0000313" key="10">
    <source>
        <dbReference type="Proteomes" id="UP000516957"/>
    </source>
</evidence>
<feature type="transmembrane region" description="Helical" evidence="7">
    <location>
        <begin position="82"/>
        <end position="100"/>
    </location>
</feature>
<comment type="similarity">
    <text evidence="2">Belongs to the EamA transporter family.</text>
</comment>
<evidence type="ECO:0000256" key="4">
    <source>
        <dbReference type="ARBA" id="ARBA00022692"/>
    </source>
</evidence>
<keyword evidence="6 7" id="KW-0472">Membrane</keyword>
<feature type="domain" description="EamA" evidence="8">
    <location>
        <begin position="13"/>
        <end position="151"/>
    </location>
</feature>
<evidence type="ECO:0000256" key="6">
    <source>
        <dbReference type="ARBA" id="ARBA00023136"/>
    </source>
</evidence>
<evidence type="ECO:0000256" key="1">
    <source>
        <dbReference type="ARBA" id="ARBA00004651"/>
    </source>
</evidence>
<keyword evidence="3" id="KW-1003">Cell membrane</keyword>
<keyword evidence="10" id="KW-1185">Reference proteome</keyword>
<dbReference type="GO" id="GO:0005886">
    <property type="term" value="C:plasma membrane"/>
    <property type="evidence" value="ECO:0007669"/>
    <property type="project" value="UniProtKB-SubCell"/>
</dbReference>
<feature type="transmembrane region" description="Helical" evidence="7">
    <location>
        <begin position="106"/>
        <end position="125"/>
    </location>
</feature>
<keyword evidence="4 7" id="KW-0812">Transmembrane</keyword>
<evidence type="ECO:0000313" key="9">
    <source>
        <dbReference type="EMBL" id="NYD57599.1"/>
    </source>
</evidence>
<comment type="subcellular location">
    <subcellularLocation>
        <location evidence="1">Cell membrane</location>
        <topology evidence="1">Multi-pass membrane protein</topology>
    </subcellularLocation>
</comment>
<dbReference type="EMBL" id="JACCBE010000001">
    <property type="protein sequence ID" value="NYD57599.1"/>
    <property type="molecule type" value="Genomic_DNA"/>
</dbReference>